<sequence>MSLEAAATALKSRAEVQLLLSLSQKKASSSFYLHAEQQKAQDDEESQQTQARNRAGFVALPACSEEAQMILEARQLGDEFFSVGAESSQKPRKAQPEGASQIELNAVRRRDCHMEAQVLYAEEVKAISEDVEVAIIHAADHVKEVLAVIDSGIREAKVVLTNNELLLASDADKILGMWSELDAVCQHRTDEIEQFAAGLEEIEQARIRRIRGRLQRLTYVLMETAHALPPEVERIIEAEAYEVNTVVISNRRVFADLVARLETANVDIFLDARLAWERGQTRWRHLRHDEAIASFQATLHSPLFTDPEERRLVLEQIRVFQEKLHIEQRLAVLQQLKEAGASLTSDQVTRILEELSCTQQIEEENNQFFLSELKQLDESKGDAAKALREALRLELHGFGSMAKEGAIQEAKAALVMLLSDDSMEDLFRAAGGLKTELDTLAKQLNTADLIYNTNLEPVVSSVGVLLSALPLTNVMEKQGKEAGRKAVQSTLEKVRKATKGEIMSLLPSLQSQISMLTNLEGMGDKFQAELGDISVQLNTILRENGSVQGTGASIPAPISMNPVNSSMGTANEKRSLSEAAPASKTSSVPQCSGNAVDLQAIRKMQRRLGMLLYASELDVPWQEHLHFIAEQLELQTNANRIVDEIISRECDPQIDTRQQKGRILVDEMGKRMEQQSAQLYDHVEKLAKFFLRVVRCLEESVDKVQYVNLSVMDLLDTLKEDDEDTLADLETKFTQSCTRLRHSPTTNVLREEFQRSSDLLLLIEGEYRTYDKRVSLAAGNNVAAIATQRLLYLERLCDLFGLKQLHQTKSDEVLNVDHFLSAQHIEEMLKPISQEKGKRIVEAWTGEAAHPVSNGDSGELAEEETFRTASGLELVVVLSLANLAHNILVQSDEEDTDQQPPLHVGPTEFSSSEQYTQKTPREDNVSSRVDGDDKTEVEAQPLEPSVLEKVQAEFLVLNVPSDTVESLLASFRDAILSKYHTDAAKNDTQTKETRDDRQASFSMLLKERLRVHWPRNGRLDVQLYQPRVGELLNHQQRQERLLRGVWLKMDEQQVAFATKVEEALVHIEQTRMAQIGFQAQLPLQQSLAALQGLEVKAKKRLGVFKGEAMEILAVLRAMTASDIDSLLSSCQDYVRACSSQLFPDLMSSEIISGCDYHPGEITAIREKLATIEAQARDQISEREKQIDEISSKQSQIMDIWETFKPRSQTCMQSLAMKEGLGQKFGLPRRTDQERYRSEMTRCEARSATINTLLASLDSLVDEGKSYDRSDSLSNVPNLTRDVLPKLMQLRAKIYHRGMYFGFLRNPSQLELKPAEFDPATGRQDEVIRDHEVVDEEDRILAVPFLEFADQVSAKCQEETKALYEQEGKNEELPPSGVPAALEEYLSSQMEKARSFVLQQEVSYREQVDLYADLLTLAPGFVMRNLVDQAKQEIRRKISDIFFAFEPLYQSWMDLKTHHTLELRPHLCSPNNGHLLQELEKREKVRSTSTQSALDDIRSLFLADHIQISLSFEARLIRLSHCLMLFLDSSVLSLDDVKPFSGEKLLKRKSLKRLRKVARVKEFGYSHEVKRTAAELQILTQSGEVPRFPLRSWAGIPFFGLQSLWEEVKADIQAKDLARQCYGSDVQTDFSIQNLTCVPLASNDGACVALLTPAHRALIQARDTSYADYITFCREEIRRCLDNLHERMDDEVKWTRGWEKGILRMRQSTSQLA</sequence>
<accession>A0A833SBH0</accession>
<dbReference type="InterPro" id="IPR028089">
    <property type="entry name" value="DUF4455"/>
</dbReference>
<evidence type="ECO:0008006" key="6">
    <source>
        <dbReference type="Google" id="ProtNLM"/>
    </source>
</evidence>
<evidence type="ECO:0000313" key="4">
    <source>
        <dbReference type="EMBL" id="KAF4031313.1"/>
    </source>
</evidence>
<dbReference type="Proteomes" id="UP000602510">
    <property type="component" value="Unassembled WGS sequence"/>
</dbReference>
<feature type="region of interest" description="Disordered" evidence="1">
    <location>
        <begin position="558"/>
        <end position="591"/>
    </location>
</feature>
<feature type="domain" description="DUF4455" evidence="2">
    <location>
        <begin position="640"/>
        <end position="807"/>
    </location>
</feature>
<feature type="region of interest" description="Disordered" evidence="1">
    <location>
        <begin position="892"/>
        <end position="939"/>
    </location>
</feature>
<dbReference type="PANTHER" id="PTHR21444">
    <property type="entry name" value="COILED-COIL DOMAIN-CONTAINING PROTEIN 180"/>
    <property type="match status" value="1"/>
</dbReference>
<evidence type="ECO:0000313" key="5">
    <source>
        <dbReference type="Proteomes" id="UP000602510"/>
    </source>
</evidence>
<dbReference type="Pfam" id="PF14644">
    <property type="entry name" value="DUF4456"/>
    <property type="match status" value="1"/>
</dbReference>
<keyword evidence="5" id="KW-1185">Reference proteome</keyword>
<dbReference type="EMBL" id="WSZM01000588">
    <property type="protein sequence ID" value="KAF4031313.1"/>
    <property type="molecule type" value="Genomic_DNA"/>
</dbReference>
<proteinExistence type="predicted"/>
<dbReference type="InterPro" id="IPR027914">
    <property type="entry name" value="DUF4456"/>
</dbReference>
<dbReference type="PANTHER" id="PTHR21444:SF14">
    <property type="entry name" value="COILED-COIL DOMAIN-CONTAINING PROTEIN 180"/>
    <property type="match status" value="1"/>
</dbReference>
<protein>
    <recommendedName>
        <fullName evidence="6">DUF4455 domain-containing protein</fullName>
    </recommendedName>
</protein>
<evidence type="ECO:0000256" key="1">
    <source>
        <dbReference type="SAM" id="MobiDB-lite"/>
    </source>
</evidence>
<gene>
    <name evidence="4" type="ORF">GN244_ATG16847</name>
</gene>
<feature type="compositionally biased region" description="Polar residues" evidence="1">
    <location>
        <begin position="908"/>
        <end position="918"/>
    </location>
</feature>
<evidence type="ECO:0000259" key="2">
    <source>
        <dbReference type="Pfam" id="PF14643"/>
    </source>
</evidence>
<reference evidence="4" key="1">
    <citation type="submission" date="2020-04" db="EMBL/GenBank/DDBJ databases">
        <title>Hybrid Assembly of Korean Phytophthora infestans isolates.</title>
        <authorList>
            <person name="Prokchorchik M."/>
            <person name="Lee Y."/>
            <person name="Seo J."/>
            <person name="Cho J.-H."/>
            <person name="Park Y.-E."/>
            <person name="Jang D.-C."/>
            <person name="Im J.-S."/>
            <person name="Choi J.-G."/>
            <person name="Park H.-J."/>
            <person name="Lee G.-B."/>
            <person name="Lee Y.-G."/>
            <person name="Hong S.-Y."/>
            <person name="Cho K."/>
            <person name="Sohn K.H."/>
        </authorList>
    </citation>
    <scope>NUCLEOTIDE SEQUENCE</scope>
    <source>
        <strain evidence="4">KR_1_A1</strain>
    </source>
</reference>
<feature type="compositionally biased region" description="Basic and acidic residues" evidence="1">
    <location>
        <begin position="919"/>
        <end position="937"/>
    </location>
</feature>
<name>A0A833SBH0_PHYIN</name>
<feature type="domain" description="DUF4456" evidence="3">
    <location>
        <begin position="1356"/>
        <end position="1555"/>
    </location>
</feature>
<feature type="domain" description="DUF4455" evidence="2">
    <location>
        <begin position="108"/>
        <end position="396"/>
    </location>
</feature>
<evidence type="ECO:0000259" key="3">
    <source>
        <dbReference type="Pfam" id="PF14644"/>
    </source>
</evidence>
<dbReference type="Pfam" id="PF14643">
    <property type="entry name" value="DUF4455"/>
    <property type="match status" value="2"/>
</dbReference>
<comment type="caution">
    <text evidence="4">The sequence shown here is derived from an EMBL/GenBank/DDBJ whole genome shotgun (WGS) entry which is preliminary data.</text>
</comment>
<organism evidence="4 5">
    <name type="scientific">Phytophthora infestans</name>
    <name type="common">Potato late blight agent</name>
    <name type="synonym">Botrytis infestans</name>
    <dbReference type="NCBI Taxonomy" id="4787"/>
    <lineage>
        <taxon>Eukaryota</taxon>
        <taxon>Sar</taxon>
        <taxon>Stramenopiles</taxon>
        <taxon>Oomycota</taxon>
        <taxon>Peronosporomycetes</taxon>
        <taxon>Peronosporales</taxon>
        <taxon>Peronosporaceae</taxon>
        <taxon>Phytophthora</taxon>
    </lineage>
</organism>